<evidence type="ECO:0000256" key="1">
    <source>
        <dbReference type="SAM" id="SignalP"/>
    </source>
</evidence>
<dbReference type="Proteomes" id="UP000502035">
    <property type="component" value="Chromosome"/>
</dbReference>
<keyword evidence="4" id="KW-1185">Reference proteome</keyword>
<dbReference type="GO" id="GO:0042597">
    <property type="term" value="C:periplasmic space"/>
    <property type="evidence" value="ECO:0007669"/>
    <property type="project" value="UniProtKB-ARBA"/>
</dbReference>
<dbReference type="InterPro" id="IPR039424">
    <property type="entry name" value="SBP_5"/>
</dbReference>
<dbReference type="AlphaFoldDB" id="A0A6G7YH87"/>
<protein>
    <submittedName>
        <fullName evidence="3">ABC transporter substrate-binding protein</fullName>
    </submittedName>
</protein>
<keyword evidence="1" id="KW-0732">Signal</keyword>
<name>A0A6G7YH87_9ACTN</name>
<dbReference type="EMBL" id="CP049866">
    <property type="protein sequence ID" value="QIK76163.1"/>
    <property type="molecule type" value="Genomic_DNA"/>
</dbReference>
<dbReference type="Gene3D" id="3.10.105.10">
    <property type="entry name" value="Dipeptide-binding Protein, Domain 3"/>
    <property type="match status" value="1"/>
</dbReference>
<proteinExistence type="predicted"/>
<evidence type="ECO:0000313" key="3">
    <source>
        <dbReference type="EMBL" id="QIK76163.1"/>
    </source>
</evidence>
<dbReference type="GO" id="GO:1904680">
    <property type="term" value="F:peptide transmembrane transporter activity"/>
    <property type="evidence" value="ECO:0007669"/>
    <property type="project" value="TreeGrafter"/>
</dbReference>
<dbReference type="Pfam" id="PF00496">
    <property type="entry name" value="SBP_bac_5"/>
    <property type="match status" value="1"/>
</dbReference>
<feature type="domain" description="Solute-binding protein family 5" evidence="2">
    <location>
        <begin position="105"/>
        <end position="454"/>
    </location>
</feature>
<dbReference type="InterPro" id="IPR030678">
    <property type="entry name" value="Peptide/Ni-bd"/>
</dbReference>
<accession>A0A6G7YH87</accession>
<dbReference type="InterPro" id="IPR000914">
    <property type="entry name" value="SBP_5_dom"/>
</dbReference>
<sequence>MTPPRTPRTAFALVVALALVTSSCASSDDAEKKAGGPTVGAFAPGLVNVPEDAEAVDGGTITLGSYAEPLELDPVKTIVAGTTGGTEMAAVYDVLMRWDEEEQAVVPQLAESLTPNEDHTTWELTLRPDVTFSDGTTLGAEAVRWSIDRYLEQGGHDAAVWSHNVTDMQVTGDLTLELTLERPWPSFDSLFTTGIGMVVAKGSDAGEQFRPIGAGPFVFEDRTPQERMTFTTNPDYFDGKPALDTLEFVYIVDPNALWDTFGQGDVSMAIMRDPILVEEALSEETPGYLQMVGAGVTGLINSKEGYPGSDVRVRQAIQMAVDPELVNERANGGAGVVSSSLFPETSRFHQDGVEGLPHDPEEARKLVQAAKADGFDGKITYLQGSSPQQRDIGLAVKAQLDAVGFEAEAEFLPSITDLITRVVVDGDYDMSTWALSWRDSAPYARMFGINHSEGGTGYGTVSSPEMDQLIEDFQAAATDEAQLAAAEALQTGWNELVPAMVLGPTAELVVWQPEVGGVQTNSNTMVLLDDAWAS</sequence>
<dbReference type="PANTHER" id="PTHR30290">
    <property type="entry name" value="PERIPLASMIC BINDING COMPONENT OF ABC TRANSPORTER"/>
    <property type="match status" value="1"/>
</dbReference>
<dbReference type="RefSeq" id="WP_166319336.1">
    <property type="nucleotide sequence ID" value="NZ_CP049866.1"/>
</dbReference>
<dbReference type="GO" id="GO:0043190">
    <property type="term" value="C:ATP-binding cassette (ABC) transporter complex"/>
    <property type="evidence" value="ECO:0007669"/>
    <property type="project" value="InterPro"/>
</dbReference>
<feature type="signal peptide" evidence="1">
    <location>
        <begin position="1"/>
        <end position="27"/>
    </location>
</feature>
<feature type="chain" id="PRO_5026273341" evidence="1">
    <location>
        <begin position="28"/>
        <end position="534"/>
    </location>
</feature>
<dbReference type="CDD" id="cd00995">
    <property type="entry name" value="PBP2_NikA_DppA_OppA_like"/>
    <property type="match status" value="1"/>
</dbReference>
<dbReference type="SUPFAM" id="SSF53850">
    <property type="entry name" value="Periplasmic binding protein-like II"/>
    <property type="match status" value="1"/>
</dbReference>
<evidence type="ECO:0000313" key="4">
    <source>
        <dbReference type="Proteomes" id="UP000502035"/>
    </source>
</evidence>
<dbReference type="PROSITE" id="PS51257">
    <property type="entry name" value="PROKAR_LIPOPROTEIN"/>
    <property type="match status" value="1"/>
</dbReference>
<organism evidence="3 4">
    <name type="scientific">Nocardioides piscis</name>
    <dbReference type="NCBI Taxonomy" id="2714938"/>
    <lineage>
        <taxon>Bacteria</taxon>
        <taxon>Bacillati</taxon>
        <taxon>Actinomycetota</taxon>
        <taxon>Actinomycetes</taxon>
        <taxon>Propionibacteriales</taxon>
        <taxon>Nocardioidaceae</taxon>
        <taxon>Nocardioides</taxon>
    </lineage>
</organism>
<reference evidence="3 4" key="1">
    <citation type="submission" date="2020-03" db="EMBL/GenBank/DDBJ databases">
        <title>Nocardioides sp. nov., isolated from fish.</title>
        <authorList>
            <person name="Hyun D.-W."/>
            <person name="Bae J.-W."/>
        </authorList>
    </citation>
    <scope>NUCLEOTIDE SEQUENCE [LARGE SCALE GENOMIC DNA]</scope>
    <source>
        <strain evidence="3 4">HDW12A</strain>
    </source>
</reference>
<dbReference type="KEGG" id="npi:G7071_12705"/>
<dbReference type="Gene3D" id="3.40.190.10">
    <property type="entry name" value="Periplasmic binding protein-like II"/>
    <property type="match status" value="1"/>
</dbReference>
<gene>
    <name evidence="3" type="ORF">G7071_12705</name>
</gene>
<dbReference type="GO" id="GO:0015833">
    <property type="term" value="P:peptide transport"/>
    <property type="evidence" value="ECO:0007669"/>
    <property type="project" value="TreeGrafter"/>
</dbReference>
<dbReference type="PIRSF" id="PIRSF002741">
    <property type="entry name" value="MppA"/>
    <property type="match status" value="1"/>
</dbReference>
<evidence type="ECO:0000259" key="2">
    <source>
        <dbReference type="Pfam" id="PF00496"/>
    </source>
</evidence>